<evidence type="ECO:0000313" key="1">
    <source>
        <dbReference type="EMBL" id="QQP42244.1"/>
    </source>
</evidence>
<organism evidence="1 2">
    <name type="scientific">Caligus rogercresseyi</name>
    <name type="common">Sea louse</name>
    <dbReference type="NCBI Taxonomy" id="217165"/>
    <lineage>
        <taxon>Eukaryota</taxon>
        <taxon>Metazoa</taxon>
        <taxon>Ecdysozoa</taxon>
        <taxon>Arthropoda</taxon>
        <taxon>Crustacea</taxon>
        <taxon>Multicrustacea</taxon>
        <taxon>Hexanauplia</taxon>
        <taxon>Copepoda</taxon>
        <taxon>Siphonostomatoida</taxon>
        <taxon>Caligidae</taxon>
        <taxon>Caligus</taxon>
    </lineage>
</organism>
<keyword evidence="2" id="KW-1185">Reference proteome</keyword>
<dbReference type="EMBL" id="CP045900">
    <property type="protein sequence ID" value="QQP42244.1"/>
    <property type="molecule type" value="Genomic_DNA"/>
</dbReference>
<protein>
    <submittedName>
        <fullName evidence="1">Uncharacterized protein</fullName>
    </submittedName>
</protein>
<name>A0A7T8H2I5_CALRO</name>
<evidence type="ECO:0000313" key="2">
    <source>
        <dbReference type="Proteomes" id="UP000595437"/>
    </source>
</evidence>
<reference evidence="2" key="1">
    <citation type="submission" date="2021-01" db="EMBL/GenBank/DDBJ databases">
        <title>Caligus Genome Assembly.</title>
        <authorList>
            <person name="Gallardo-Escarate C."/>
        </authorList>
    </citation>
    <scope>NUCLEOTIDE SEQUENCE [LARGE SCALE GENOMIC DNA]</scope>
</reference>
<proteinExistence type="predicted"/>
<dbReference type="Proteomes" id="UP000595437">
    <property type="component" value="Chromosome 11"/>
</dbReference>
<dbReference type="AlphaFoldDB" id="A0A7T8H2I5"/>
<sequence length="51" mass="5647">MGYSRVNPKSSLGSSPISSERLFAATQPIMPHGLKNKLSLRNDEGMIRFLI</sequence>
<gene>
    <name evidence="1" type="ORF">FKW44_016846</name>
</gene>
<accession>A0A7T8H2I5</accession>